<dbReference type="HOGENOM" id="CLU_1686089_0_0_1"/>
<accession>A0A0C2WN38</accession>
<feature type="compositionally biased region" description="Polar residues" evidence="1">
    <location>
        <begin position="96"/>
        <end position="126"/>
    </location>
</feature>
<gene>
    <name evidence="2" type="ORF">M378DRAFT_16116</name>
</gene>
<protein>
    <submittedName>
        <fullName evidence="2">Uncharacterized protein</fullName>
    </submittedName>
</protein>
<feature type="region of interest" description="Disordered" evidence="1">
    <location>
        <begin position="87"/>
        <end position="126"/>
    </location>
</feature>
<name>A0A0C2WN38_AMAMK</name>
<reference evidence="2 3" key="1">
    <citation type="submission" date="2014-04" db="EMBL/GenBank/DDBJ databases">
        <title>Evolutionary Origins and Diversification of the Mycorrhizal Mutualists.</title>
        <authorList>
            <consortium name="DOE Joint Genome Institute"/>
            <consortium name="Mycorrhizal Genomics Consortium"/>
            <person name="Kohler A."/>
            <person name="Kuo A."/>
            <person name="Nagy L.G."/>
            <person name="Floudas D."/>
            <person name="Copeland A."/>
            <person name="Barry K.W."/>
            <person name="Cichocki N."/>
            <person name="Veneault-Fourrey C."/>
            <person name="LaButti K."/>
            <person name="Lindquist E.A."/>
            <person name="Lipzen A."/>
            <person name="Lundell T."/>
            <person name="Morin E."/>
            <person name="Murat C."/>
            <person name="Riley R."/>
            <person name="Ohm R."/>
            <person name="Sun H."/>
            <person name="Tunlid A."/>
            <person name="Henrissat B."/>
            <person name="Grigoriev I.V."/>
            <person name="Hibbett D.S."/>
            <person name="Martin F."/>
        </authorList>
    </citation>
    <scope>NUCLEOTIDE SEQUENCE [LARGE SCALE GENOMIC DNA]</scope>
    <source>
        <strain evidence="2 3">Koide BX008</strain>
    </source>
</reference>
<evidence type="ECO:0000313" key="3">
    <source>
        <dbReference type="Proteomes" id="UP000054549"/>
    </source>
</evidence>
<evidence type="ECO:0000256" key="1">
    <source>
        <dbReference type="SAM" id="MobiDB-lite"/>
    </source>
</evidence>
<dbReference type="Proteomes" id="UP000054549">
    <property type="component" value="Unassembled WGS sequence"/>
</dbReference>
<dbReference type="InParanoid" id="A0A0C2WN38"/>
<proteinExistence type="predicted"/>
<organism evidence="2 3">
    <name type="scientific">Amanita muscaria (strain Koide BX008)</name>
    <dbReference type="NCBI Taxonomy" id="946122"/>
    <lineage>
        <taxon>Eukaryota</taxon>
        <taxon>Fungi</taxon>
        <taxon>Dikarya</taxon>
        <taxon>Basidiomycota</taxon>
        <taxon>Agaricomycotina</taxon>
        <taxon>Agaricomycetes</taxon>
        <taxon>Agaricomycetidae</taxon>
        <taxon>Agaricales</taxon>
        <taxon>Pluteineae</taxon>
        <taxon>Amanitaceae</taxon>
        <taxon>Amanita</taxon>
    </lineage>
</organism>
<evidence type="ECO:0000313" key="2">
    <source>
        <dbReference type="EMBL" id="KIL57653.1"/>
    </source>
</evidence>
<sequence length="156" mass="16680">MEYDSTTYYHLICVTAESLKRSPKMWGATTLSDSKSTQATPRHSSHIQDFDQRALEAEHVWLSIVGSSIIIEGLVLNNIPTSYSTPVGSMAPPPNHSQALYSSSGRSHGHQPSQSQSNATASLTHNSNGCAAGTRVLAVLDTSVLATSRPSLLASR</sequence>
<dbReference type="AlphaFoldDB" id="A0A0C2WN38"/>
<dbReference type="EMBL" id="KN818362">
    <property type="protein sequence ID" value="KIL57653.1"/>
    <property type="molecule type" value="Genomic_DNA"/>
</dbReference>
<keyword evidence="3" id="KW-1185">Reference proteome</keyword>